<protein>
    <submittedName>
        <fullName evidence="1">Uncharacterized protein</fullName>
    </submittedName>
</protein>
<evidence type="ECO:0000313" key="2">
    <source>
        <dbReference type="Proteomes" id="UP000204551"/>
    </source>
</evidence>
<dbReference type="STRING" id="616991.GCA_000733925_01378"/>
<dbReference type="KEGG" id="aalg:AREALGSMS7_03013"/>
<name>A0A221UYL1_9FLAO</name>
<gene>
    <name evidence="1" type="ORF">AREALGSMS7_03013</name>
</gene>
<dbReference type="Proteomes" id="UP000204551">
    <property type="component" value="Chromosome"/>
</dbReference>
<sequence>MEIAHILLGDVPAIWVERMSLKKVPINFLHIKKNSISNLLQQTYVKQT</sequence>
<dbReference type="AlphaFoldDB" id="A0A221UYL1"/>
<evidence type="ECO:0000313" key="1">
    <source>
        <dbReference type="EMBL" id="ASO06445.1"/>
    </source>
</evidence>
<accession>A0A221UYL1</accession>
<reference evidence="1 2" key="1">
    <citation type="submission" date="2017-07" db="EMBL/GenBank/DDBJ databases">
        <title>Genome Sequence of Arenibacter algicola Strain SMS7 Isolated from a culture of the Diatom Skeletonema marinoi.</title>
        <authorList>
            <person name="Topel M."/>
            <person name="Pinder M.I.M."/>
            <person name="Johansson O.N."/>
            <person name="Kourtchenko O."/>
            <person name="Godhe A."/>
            <person name="Clarke A.K."/>
        </authorList>
    </citation>
    <scope>NUCLEOTIDE SEQUENCE [LARGE SCALE GENOMIC DNA]</scope>
    <source>
        <strain evidence="1 2">SMS7</strain>
    </source>
</reference>
<organism evidence="1 2">
    <name type="scientific">Arenibacter algicola</name>
    <dbReference type="NCBI Taxonomy" id="616991"/>
    <lineage>
        <taxon>Bacteria</taxon>
        <taxon>Pseudomonadati</taxon>
        <taxon>Bacteroidota</taxon>
        <taxon>Flavobacteriia</taxon>
        <taxon>Flavobacteriales</taxon>
        <taxon>Flavobacteriaceae</taxon>
        <taxon>Arenibacter</taxon>
    </lineage>
</organism>
<proteinExistence type="predicted"/>
<dbReference type="EMBL" id="CP022515">
    <property type="protein sequence ID" value="ASO06445.1"/>
    <property type="molecule type" value="Genomic_DNA"/>
</dbReference>